<dbReference type="RefSeq" id="XP_051609410.1">
    <property type="nucleotide sequence ID" value="XM_051751362.1"/>
</dbReference>
<feature type="transmembrane region" description="Helical" evidence="10">
    <location>
        <begin position="824"/>
        <end position="846"/>
    </location>
</feature>
<evidence type="ECO:0000313" key="12">
    <source>
        <dbReference type="Proteomes" id="UP001204833"/>
    </source>
</evidence>
<evidence type="ECO:0000256" key="10">
    <source>
        <dbReference type="SAM" id="Phobius"/>
    </source>
</evidence>
<keyword evidence="8 10" id="KW-0472">Membrane</keyword>
<dbReference type="GO" id="GO:0016020">
    <property type="term" value="C:membrane"/>
    <property type="evidence" value="ECO:0007669"/>
    <property type="project" value="UniProtKB-SubCell"/>
</dbReference>
<gene>
    <name evidence="11" type="ORF">KGF57_002087</name>
</gene>
<evidence type="ECO:0000256" key="2">
    <source>
        <dbReference type="ARBA" id="ARBA00008807"/>
    </source>
</evidence>
<feature type="transmembrane region" description="Helical" evidence="10">
    <location>
        <begin position="388"/>
        <end position="407"/>
    </location>
</feature>
<dbReference type="GeneID" id="76150146"/>
<organism evidence="11 12">
    <name type="scientific">Candida theae</name>
    <dbReference type="NCBI Taxonomy" id="1198502"/>
    <lineage>
        <taxon>Eukaryota</taxon>
        <taxon>Fungi</taxon>
        <taxon>Dikarya</taxon>
        <taxon>Ascomycota</taxon>
        <taxon>Saccharomycotina</taxon>
        <taxon>Pichiomycetes</taxon>
        <taxon>Debaryomycetaceae</taxon>
        <taxon>Candida/Lodderomyces clade</taxon>
        <taxon>Candida</taxon>
    </lineage>
</organism>
<dbReference type="AlphaFoldDB" id="A0AAD5BFS1"/>
<dbReference type="GO" id="GO:0015031">
    <property type="term" value="P:protein transport"/>
    <property type="evidence" value="ECO:0007669"/>
    <property type="project" value="UniProtKB-KW"/>
</dbReference>
<feature type="transmembrane region" description="Helical" evidence="10">
    <location>
        <begin position="629"/>
        <end position="649"/>
    </location>
</feature>
<keyword evidence="3" id="KW-0813">Transport</keyword>
<feature type="transmembrane region" description="Helical" evidence="10">
    <location>
        <begin position="748"/>
        <end position="766"/>
    </location>
</feature>
<dbReference type="InterPro" id="IPR004813">
    <property type="entry name" value="OPT"/>
</dbReference>
<feature type="transmembrane region" description="Helical" evidence="10">
    <location>
        <begin position="183"/>
        <end position="201"/>
    </location>
</feature>
<evidence type="ECO:0000256" key="7">
    <source>
        <dbReference type="ARBA" id="ARBA00022989"/>
    </source>
</evidence>
<feature type="transmembrane region" description="Helical" evidence="10">
    <location>
        <begin position="571"/>
        <end position="591"/>
    </location>
</feature>
<reference evidence="11 12" key="1">
    <citation type="journal article" date="2022" name="DNA Res.">
        <title>Genome analysis of five recently described species of the CUG-Ser clade uncovers Candida theae as a new hybrid lineage with pathogenic potential in the Candida parapsilosis species complex.</title>
        <authorList>
            <person name="Mixao V."/>
            <person name="Del Olmo V."/>
            <person name="Hegedusova E."/>
            <person name="Saus E."/>
            <person name="Pryszcz L."/>
            <person name="Cillingova A."/>
            <person name="Nosek J."/>
            <person name="Gabaldon T."/>
        </authorList>
    </citation>
    <scope>NUCLEOTIDE SEQUENCE [LARGE SCALE GENOMIC DNA]</scope>
    <source>
        <strain evidence="11 12">CBS 12239</strain>
    </source>
</reference>
<feature type="transmembrane region" description="Helical" evidence="10">
    <location>
        <begin position="787"/>
        <end position="812"/>
    </location>
</feature>
<feature type="transmembrane region" description="Helical" evidence="10">
    <location>
        <begin position="501"/>
        <end position="520"/>
    </location>
</feature>
<dbReference type="InterPro" id="IPR004648">
    <property type="entry name" value="Oligpept_transpt"/>
</dbReference>
<comment type="caution">
    <text evidence="11">The sequence shown here is derived from an EMBL/GenBank/DDBJ whole genome shotgun (WGS) entry which is preliminary data.</text>
</comment>
<dbReference type="Pfam" id="PF03169">
    <property type="entry name" value="OPT"/>
    <property type="match status" value="1"/>
</dbReference>
<evidence type="ECO:0000256" key="1">
    <source>
        <dbReference type="ARBA" id="ARBA00004141"/>
    </source>
</evidence>
<evidence type="ECO:0000256" key="4">
    <source>
        <dbReference type="ARBA" id="ARBA00022692"/>
    </source>
</evidence>
<evidence type="ECO:0000256" key="8">
    <source>
        <dbReference type="ARBA" id="ARBA00023136"/>
    </source>
</evidence>
<keyword evidence="6" id="KW-0653">Protein transport</keyword>
<feature type="transmembrane region" description="Helical" evidence="10">
    <location>
        <begin position="597"/>
        <end position="617"/>
    </location>
</feature>
<dbReference type="EMBL" id="JAIHNG010000104">
    <property type="protein sequence ID" value="KAI5959449.1"/>
    <property type="molecule type" value="Genomic_DNA"/>
</dbReference>
<keyword evidence="12" id="KW-1185">Reference proteome</keyword>
<dbReference type="Proteomes" id="UP001204833">
    <property type="component" value="Unassembled WGS sequence"/>
</dbReference>
<dbReference type="GO" id="GO:0035673">
    <property type="term" value="F:oligopeptide transmembrane transporter activity"/>
    <property type="evidence" value="ECO:0007669"/>
    <property type="project" value="InterPro"/>
</dbReference>
<accession>A0AAD5BFS1</accession>
<evidence type="ECO:0000256" key="5">
    <source>
        <dbReference type="ARBA" id="ARBA00022856"/>
    </source>
</evidence>
<evidence type="ECO:0000256" key="9">
    <source>
        <dbReference type="SAM" id="Coils"/>
    </source>
</evidence>
<name>A0AAD5BFS1_9ASCO</name>
<feature type="transmembrane region" description="Helical" evidence="10">
    <location>
        <begin position="352"/>
        <end position="368"/>
    </location>
</feature>
<feature type="transmembrane region" description="Helical" evidence="10">
    <location>
        <begin position="428"/>
        <end position="447"/>
    </location>
</feature>
<feature type="transmembrane region" description="Helical" evidence="10">
    <location>
        <begin position="286"/>
        <end position="309"/>
    </location>
</feature>
<feature type="coiled-coil region" evidence="9">
    <location>
        <begin position="77"/>
        <end position="104"/>
    </location>
</feature>
<dbReference type="PANTHER" id="PTHR22601">
    <property type="entry name" value="ISP4 LIKE PROTEIN"/>
    <property type="match status" value="1"/>
</dbReference>
<keyword evidence="7 10" id="KW-1133">Transmembrane helix</keyword>
<comment type="similarity">
    <text evidence="2">Belongs to the oligopeptide OPT transporter family.</text>
</comment>
<evidence type="ECO:0000313" key="11">
    <source>
        <dbReference type="EMBL" id="KAI5959449.1"/>
    </source>
</evidence>
<sequence>MREPDNIELQHLHEPEVESTSDRKWSLSRSQILLILLRLGIISDEVYRRGDYPIQALPEGAEYIIEIINRMDVSEAIEILRNALVEHKNDVNFLQEDYHLLERLVHLIPQHEGEEEDKSSINSDENISHEFNKNKTYLHISDWSLQSRLEATLIHYHSPYPEIRAITDPIDDTEIFVETFRCYFIGFFWTLVGSIINSFFVHRMPNISLSSHTIQILLLPCGKLWEKTVPNMRISIAGISFDLNPGPWTYKEMMLSSIIYSCSAGVPYSIYNIFVMKLDRFYGLKWVTVTFQVLLTISTQFLGFGFAMIMKKVCVYPSKALWPTILPTIALNRALMNEDANNSVYGWRISRFGFFVVVGVVSFFYNWIPSYLFKALSTFNWPTWFNPSSIHLVNITGTITGLGLNPWPTFDWNILDAGGCLTIPFYTYVNRYIGSIIGFFVIVIVYYSNNYFTAYFPINSNKLFNNKAEIYDVHSILNEKSQFSDDKYQQIGPPYFSAANLVLYGAHFCLYPFAILYQFVTEWDSMKASFMSVWISFSDAFKSKHSDGPYGRYADDPHCKMMSKYEDVPDWWFIAIIVTSTLFAVAAVLFYPTETPVWGIFFTILINFVFLIPLTSIASTTGFSFGLNVLVELIVGYSIPNSGIALITLKAFGYNIDSQASNYITDQKLAHYAKIPPKAIFKGQLISTLINIIVSLTVANWQLANIPDICDAHQKDKLSCPGANTYFYSSIQYGEIGPKKVFSGLYPVLKWCFLLGVLLVFPCVWFKKRGPIKLARYFQPSVLIGGFLDYAPYNLSYFTGGLYVSYFFMYWIKKNYLLWWEKYNYILTSALSAGVAFSSLLIFFTVQYNSHKLVWWGNTISEQGIEGGQQSSVWLDASKAPDGYVGIRKGHFP</sequence>
<comment type="subcellular location">
    <subcellularLocation>
        <location evidence="1">Membrane</location>
        <topology evidence="1">Multi-pass membrane protein</topology>
    </subcellularLocation>
</comment>
<feature type="transmembrane region" description="Helical" evidence="10">
    <location>
        <begin position="253"/>
        <end position="274"/>
    </location>
</feature>
<protein>
    <submittedName>
        <fullName evidence="11">OPT6</fullName>
    </submittedName>
</protein>
<evidence type="ECO:0000256" key="3">
    <source>
        <dbReference type="ARBA" id="ARBA00022448"/>
    </source>
</evidence>
<keyword evidence="9" id="KW-0175">Coiled coil</keyword>
<keyword evidence="5" id="KW-0571">Peptide transport</keyword>
<evidence type="ECO:0000256" key="6">
    <source>
        <dbReference type="ARBA" id="ARBA00022927"/>
    </source>
</evidence>
<proteinExistence type="inferred from homology"/>
<keyword evidence="4 10" id="KW-0812">Transmembrane</keyword>
<dbReference type="NCBIfam" id="TIGR00727">
    <property type="entry name" value="ISP4_OPT"/>
    <property type="match status" value="1"/>
</dbReference>
<dbReference type="NCBIfam" id="TIGR00728">
    <property type="entry name" value="OPT_sfam"/>
    <property type="match status" value="1"/>
</dbReference>